<dbReference type="EMBL" id="QJNS01000169">
    <property type="protein sequence ID" value="RYO84173.1"/>
    <property type="molecule type" value="Genomic_DNA"/>
</dbReference>
<name>A0ABY0H875_9PEZI</name>
<keyword evidence="1" id="KW-0694">RNA-binding</keyword>
<dbReference type="InterPro" id="IPR035979">
    <property type="entry name" value="RBD_domain_sf"/>
</dbReference>
<dbReference type="Gene3D" id="3.30.70.330">
    <property type="match status" value="1"/>
</dbReference>
<dbReference type="PROSITE" id="PS50102">
    <property type="entry name" value="RRM"/>
    <property type="match status" value="1"/>
</dbReference>
<feature type="region of interest" description="Disordered" evidence="2">
    <location>
        <begin position="434"/>
        <end position="544"/>
    </location>
</feature>
<dbReference type="Pfam" id="PF00076">
    <property type="entry name" value="RRM_1"/>
    <property type="match status" value="1"/>
</dbReference>
<feature type="domain" description="RRM" evidence="3">
    <location>
        <begin position="371"/>
        <end position="442"/>
    </location>
</feature>
<evidence type="ECO:0000259" key="3">
    <source>
        <dbReference type="PROSITE" id="PS50102"/>
    </source>
</evidence>
<comment type="caution">
    <text evidence="4">The sequence shown here is derived from an EMBL/GenBank/DDBJ whole genome shotgun (WGS) entry which is preliminary data.</text>
</comment>
<evidence type="ECO:0000313" key="5">
    <source>
        <dbReference type="Proteomes" id="UP000294003"/>
    </source>
</evidence>
<gene>
    <name evidence="4" type="ORF">DL762_005770</name>
</gene>
<evidence type="ECO:0000256" key="1">
    <source>
        <dbReference type="PROSITE-ProRule" id="PRU00176"/>
    </source>
</evidence>
<proteinExistence type="predicted"/>
<dbReference type="SMART" id="SM00360">
    <property type="entry name" value="RRM"/>
    <property type="match status" value="1"/>
</dbReference>
<feature type="compositionally biased region" description="Polar residues" evidence="2">
    <location>
        <begin position="20"/>
        <end position="33"/>
    </location>
</feature>
<dbReference type="Proteomes" id="UP000294003">
    <property type="component" value="Unassembled WGS sequence"/>
</dbReference>
<feature type="compositionally biased region" description="Basic and acidic residues" evidence="2">
    <location>
        <begin position="434"/>
        <end position="477"/>
    </location>
</feature>
<feature type="compositionally biased region" description="Basic residues" evidence="2">
    <location>
        <begin position="525"/>
        <end position="535"/>
    </location>
</feature>
<reference evidence="4 5" key="1">
    <citation type="submission" date="2018-06" db="EMBL/GenBank/DDBJ databases">
        <title>Complete Genomes of Monosporascus.</title>
        <authorList>
            <person name="Robinson A.J."/>
            <person name="Natvig D.O."/>
        </authorList>
    </citation>
    <scope>NUCLEOTIDE SEQUENCE [LARGE SCALE GENOMIC DNA]</scope>
    <source>
        <strain evidence="4 5">CBS 609.92</strain>
    </source>
</reference>
<feature type="compositionally biased region" description="Low complexity" evidence="2">
    <location>
        <begin position="478"/>
        <end position="493"/>
    </location>
</feature>
<dbReference type="InterPro" id="IPR052600">
    <property type="entry name" value="Nuc_rcpt_coact/corep"/>
</dbReference>
<dbReference type="SUPFAM" id="SSF54928">
    <property type="entry name" value="RNA-binding domain, RBD"/>
    <property type="match status" value="1"/>
</dbReference>
<keyword evidence="5" id="KW-1185">Reference proteome</keyword>
<feature type="compositionally biased region" description="Low complexity" evidence="2">
    <location>
        <begin position="225"/>
        <end position="242"/>
    </location>
</feature>
<dbReference type="PANTHER" id="PTHR23295">
    <property type="entry name" value="NUCLEAR RECEPTOR COACTIVATOR 5-RELATED"/>
    <property type="match status" value="1"/>
</dbReference>
<evidence type="ECO:0000313" key="4">
    <source>
        <dbReference type="EMBL" id="RYO84173.1"/>
    </source>
</evidence>
<feature type="region of interest" description="Disordered" evidence="2">
    <location>
        <begin position="216"/>
        <end position="349"/>
    </location>
</feature>
<protein>
    <recommendedName>
        <fullName evidence="3">RRM domain-containing protein</fullName>
    </recommendedName>
</protein>
<accession>A0ABY0H875</accession>
<feature type="compositionally biased region" description="Polar residues" evidence="2">
    <location>
        <begin position="90"/>
        <end position="115"/>
    </location>
</feature>
<dbReference type="PANTHER" id="PTHR23295:SF6">
    <property type="entry name" value="NEOSIN, ISOFORM A"/>
    <property type="match status" value="1"/>
</dbReference>
<organism evidence="4 5">
    <name type="scientific">Monosporascus cannonballus</name>
    <dbReference type="NCBI Taxonomy" id="155416"/>
    <lineage>
        <taxon>Eukaryota</taxon>
        <taxon>Fungi</taxon>
        <taxon>Dikarya</taxon>
        <taxon>Ascomycota</taxon>
        <taxon>Pezizomycotina</taxon>
        <taxon>Sordariomycetes</taxon>
        <taxon>Xylariomycetidae</taxon>
        <taxon>Xylariales</taxon>
        <taxon>Xylariales incertae sedis</taxon>
        <taxon>Monosporascus</taxon>
    </lineage>
</organism>
<dbReference type="InterPro" id="IPR000504">
    <property type="entry name" value="RRM_dom"/>
</dbReference>
<dbReference type="InterPro" id="IPR012677">
    <property type="entry name" value="Nucleotide-bd_a/b_plait_sf"/>
</dbReference>
<feature type="region of interest" description="Disordered" evidence="2">
    <location>
        <begin position="757"/>
        <end position="783"/>
    </location>
</feature>
<feature type="compositionally biased region" description="Basic and acidic residues" evidence="2">
    <location>
        <begin position="153"/>
        <end position="168"/>
    </location>
</feature>
<feature type="region of interest" description="Disordered" evidence="2">
    <location>
        <begin position="1"/>
        <end position="204"/>
    </location>
</feature>
<evidence type="ECO:0000256" key="2">
    <source>
        <dbReference type="SAM" id="MobiDB-lite"/>
    </source>
</evidence>
<feature type="compositionally biased region" description="Low complexity" evidence="2">
    <location>
        <begin position="129"/>
        <end position="140"/>
    </location>
</feature>
<feature type="compositionally biased region" description="Low complexity" evidence="2">
    <location>
        <begin position="312"/>
        <end position="325"/>
    </location>
</feature>
<sequence length="798" mass="85782">MSQPDIDQPGLQAGVAPASSAGQAVPPNQNQVPMINGHENIVNREINPSHPGVEIIHGNGDAEEQEGNAAAVEREGQSQSVSAIAEEPIESQQNVSRDTESTLNTDASNTLTSHSELPAPSHDLAHDVSPSSNAQASSPAQPGPAPNLQAKQESNEEHLQDPVQKESPDEIQTASTDVVKIPLRQPSETTAEGRGPSGNAADDPIDIQALVDTITANAAKEDGGQTTAPHAAVTVAATSPSSSLPPRPPIPQQAAQSHVSADDTRAYQSGFPPTLPVALPHSVPAAPGTAYPSGAPGTASDSHGALPPPPSASMNAPPSLAPPASQIDPTNSTALGGQPQAFAPSQRWETFQEDERRYVSEAKWDRFPENSRLFIGNLSSERVSKKEVFDIFSPYGRLAQISLKQAYGFVQYHTVQEGQAAMNNLQGIEIKGRKVHLEFSRPQRKDGDGEKQRGNRKDKRDGDRQDGGRGKRDDYRPGRQPSPRRSGHRQQSSYGSDRGHYDAYGGRRGRSRSPFYYGGRDSGGYRRRSPSPRRFHPSEAELDIPRRYGGSVPDVQFLLLQEVSRDFISWVERAFVSAGLRVEVMFLNPRFPRDAVIHRQVAEGVHAVSELGYRTQQIAKIPLQVFDRSAGQNSVRFDQYQDLDPNIAAQLVVRTKNSFQAIPPYAVQPTYNGQLPYSGYSGYAPAYAQPAQPQYVPPPYPNQPYPPANAGASHMDNHTLQQILGSIHNQQPASGQGMPANPGAPVGVNSVMTGYGHNPGAPLPPQGTGHGPGVPPAGSGDPAQHVQNIMAQLSRYRQ</sequence>